<keyword evidence="3" id="KW-1185">Reference proteome</keyword>
<gene>
    <name evidence="2" type="ORF">Pmani_010508</name>
</gene>
<reference evidence="2" key="1">
    <citation type="submission" date="2023-11" db="EMBL/GenBank/DDBJ databases">
        <title>Genome assemblies of two species of porcelain crab, Petrolisthes cinctipes and Petrolisthes manimaculis (Anomura: Porcellanidae).</title>
        <authorList>
            <person name="Angst P."/>
        </authorList>
    </citation>
    <scope>NUCLEOTIDE SEQUENCE</scope>
    <source>
        <strain evidence="2">PB745_02</strain>
        <tissue evidence="2">Gill</tissue>
    </source>
</reference>
<feature type="compositionally biased region" description="Basic and acidic residues" evidence="1">
    <location>
        <begin position="1"/>
        <end position="20"/>
    </location>
</feature>
<sequence length="69" mass="7978">MSRTERRSLASRSDTREQATHSHTQSGQATTTTTTNSEVLAWVTGLLVDGCYSYYWFDHYTTLHCLFLW</sequence>
<name>A0AAE1Q1F6_9EUCA</name>
<evidence type="ECO:0000256" key="1">
    <source>
        <dbReference type="SAM" id="MobiDB-lite"/>
    </source>
</evidence>
<comment type="caution">
    <text evidence="2">The sequence shown here is derived from an EMBL/GenBank/DDBJ whole genome shotgun (WGS) entry which is preliminary data.</text>
</comment>
<feature type="region of interest" description="Disordered" evidence="1">
    <location>
        <begin position="1"/>
        <end position="34"/>
    </location>
</feature>
<protein>
    <submittedName>
        <fullName evidence="2">Uncharacterized protein</fullName>
    </submittedName>
</protein>
<evidence type="ECO:0000313" key="3">
    <source>
        <dbReference type="Proteomes" id="UP001292094"/>
    </source>
</evidence>
<organism evidence="2 3">
    <name type="scientific">Petrolisthes manimaculis</name>
    <dbReference type="NCBI Taxonomy" id="1843537"/>
    <lineage>
        <taxon>Eukaryota</taxon>
        <taxon>Metazoa</taxon>
        <taxon>Ecdysozoa</taxon>
        <taxon>Arthropoda</taxon>
        <taxon>Crustacea</taxon>
        <taxon>Multicrustacea</taxon>
        <taxon>Malacostraca</taxon>
        <taxon>Eumalacostraca</taxon>
        <taxon>Eucarida</taxon>
        <taxon>Decapoda</taxon>
        <taxon>Pleocyemata</taxon>
        <taxon>Anomura</taxon>
        <taxon>Galatheoidea</taxon>
        <taxon>Porcellanidae</taxon>
        <taxon>Petrolisthes</taxon>
    </lineage>
</organism>
<evidence type="ECO:0000313" key="2">
    <source>
        <dbReference type="EMBL" id="KAK4318489.1"/>
    </source>
</evidence>
<proteinExistence type="predicted"/>
<accession>A0AAE1Q1F6</accession>
<dbReference type="EMBL" id="JAWZYT010000827">
    <property type="protein sequence ID" value="KAK4318489.1"/>
    <property type="molecule type" value="Genomic_DNA"/>
</dbReference>
<feature type="compositionally biased region" description="Low complexity" evidence="1">
    <location>
        <begin position="21"/>
        <end position="34"/>
    </location>
</feature>
<dbReference type="AlphaFoldDB" id="A0AAE1Q1F6"/>
<dbReference type="Proteomes" id="UP001292094">
    <property type="component" value="Unassembled WGS sequence"/>
</dbReference>